<name>A0A4S8LWJ4_DENBC</name>
<dbReference type="EMBL" id="ML179232">
    <property type="protein sequence ID" value="THU94066.1"/>
    <property type="molecule type" value="Genomic_DNA"/>
</dbReference>
<accession>A0A4S8LWJ4</accession>
<organism evidence="1 2">
    <name type="scientific">Dendrothele bispora (strain CBS 962.96)</name>
    <dbReference type="NCBI Taxonomy" id="1314807"/>
    <lineage>
        <taxon>Eukaryota</taxon>
        <taxon>Fungi</taxon>
        <taxon>Dikarya</taxon>
        <taxon>Basidiomycota</taxon>
        <taxon>Agaricomycotina</taxon>
        <taxon>Agaricomycetes</taxon>
        <taxon>Agaricomycetidae</taxon>
        <taxon>Agaricales</taxon>
        <taxon>Agaricales incertae sedis</taxon>
        <taxon>Dendrothele</taxon>
    </lineage>
</organism>
<keyword evidence="2" id="KW-1185">Reference proteome</keyword>
<dbReference type="AlphaFoldDB" id="A0A4S8LWJ4"/>
<proteinExistence type="predicted"/>
<gene>
    <name evidence="1" type="ORF">K435DRAFT_900969</name>
</gene>
<reference evidence="1 2" key="1">
    <citation type="journal article" date="2019" name="Nat. Ecol. Evol.">
        <title>Megaphylogeny resolves global patterns of mushroom evolution.</title>
        <authorList>
            <person name="Varga T."/>
            <person name="Krizsan K."/>
            <person name="Foldi C."/>
            <person name="Dima B."/>
            <person name="Sanchez-Garcia M."/>
            <person name="Sanchez-Ramirez S."/>
            <person name="Szollosi G.J."/>
            <person name="Szarkandi J.G."/>
            <person name="Papp V."/>
            <person name="Albert L."/>
            <person name="Andreopoulos W."/>
            <person name="Angelini C."/>
            <person name="Antonin V."/>
            <person name="Barry K.W."/>
            <person name="Bougher N.L."/>
            <person name="Buchanan P."/>
            <person name="Buyck B."/>
            <person name="Bense V."/>
            <person name="Catcheside P."/>
            <person name="Chovatia M."/>
            <person name="Cooper J."/>
            <person name="Damon W."/>
            <person name="Desjardin D."/>
            <person name="Finy P."/>
            <person name="Geml J."/>
            <person name="Haridas S."/>
            <person name="Hughes K."/>
            <person name="Justo A."/>
            <person name="Karasinski D."/>
            <person name="Kautmanova I."/>
            <person name="Kiss B."/>
            <person name="Kocsube S."/>
            <person name="Kotiranta H."/>
            <person name="LaButti K.M."/>
            <person name="Lechner B.E."/>
            <person name="Liimatainen K."/>
            <person name="Lipzen A."/>
            <person name="Lukacs Z."/>
            <person name="Mihaltcheva S."/>
            <person name="Morgado L.N."/>
            <person name="Niskanen T."/>
            <person name="Noordeloos M.E."/>
            <person name="Ohm R.A."/>
            <person name="Ortiz-Santana B."/>
            <person name="Ovrebo C."/>
            <person name="Racz N."/>
            <person name="Riley R."/>
            <person name="Savchenko A."/>
            <person name="Shiryaev A."/>
            <person name="Soop K."/>
            <person name="Spirin V."/>
            <person name="Szebenyi C."/>
            <person name="Tomsovsky M."/>
            <person name="Tulloss R.E."/>
            <person name="Uehling J."/>
            <person name="Grigoriev I.V."/>
            <person name="Vagvolgyi C."/>
            <person name="Papp T."/>
            <person name="Martin F.M."/>
            <person name="Miettinen O."/>
            <person name="Hibbett D.S."/>
            <person name="Nagy L.G."/>
        </authorList>
    </citation>
    <scope>NUCLEOTIDE SEQUENCE [LARGE SCALE GENOMIC DNA]</scope>
    <source>
        <strain evidence="1 2">CBS 962.96</strain>
    </source>
</reference>
<dbReference type="Proteomes" id="UP000297245">
    <property type="component" value="Unassembled WGS sequence"/>
</dbReference>
<dbReference type="Gene3D" id="3.30.559.10">
    <property type="entry name" value="Chloramphenicol acetyltransferase-like domain"/>
    <property type="match status" value="1"/>
</dbReference>
<evidence type="ECO:0000313" key="2">
    <source>
        <dbReference type="Proteomes" id="UP000297245"/>
    </source>
</evidence>
<protein>
    <submittedName>
        <fullName evidence="1">Uncharacterized protein</fullName>
    </submittedName>
</protein>
<dbReference type="OrthoDB" id="3252971at2759"/>
<evidence type="ECO:0000313" key="1">
    <source>
        <dbReference type="EMBL" id="THU94066.1"/>
    </source>
</evidence>
<dbReference type="InterPro" id="IPR023213">
    <property type="entry name" value="CAT-like_dom_sf"/>
</dbReference>
<sequence>MPPWHSQCSTLVTACERPWEMQIEDPGFSDGMRYMDGKGFLHVGPKYSTHAGLDITPVLQIVETWAQQTLFWRENNLSFTEWEGEMKKRYWHPGSGHYGMELHVAKGEIDREHFIIGLAHLADHFFRLLDKKIKGDLSDHCNLPWGEEVIRLTPAAVITLPNHDKKNLDISMVQPDLTATGKEIMAIDEFNEMIQDFAASDVFEIASNAVDVMSYIRQCIKVVGGAIWRNLDESNFWNGVVSDTVVTMKEAAFWQSSSSFHKSSEECEVLSNNFTHLSDTGIKSSSFGSCEALGLFKSFSPAYRSQSDQSAFLIRDLIAGMRMGDSKVLAVQMWSFNDKLVVNLQGSAKWQSPKAWEIFKEVFKEILTDIATKRYGSSAEVDQKPILNAKL</sequence>